<keyword evidence="3" id="KW-1133">Transmembrane helix</keyword>
<evidence type="ECO:0000256" key="1">
    <source>
        <dbReference type="ARBA" id="ARBA00023157"/>
    </source>
</evidence>
<dbReference type="Gene3D" id="3.90.215.10">
    <property type="entry name" value="Gamma Fibrinogen, chain A, domain 1"/>
    <property type="match status" value="1"/>
</dbReference>
<dbReference type="KEGG" id="bbel:109470149"/>
<dbReference type="InterPro" id="IPR036056">
    <property type="entry name" value="Fibrinogen-like_C"/>
</dbReference>
<evidence type="ECO:0000256" key="3">
    <source>
        <dbReference type="SAM" id="Phobius"/>
    </source>
</evidence>
<organism evidence="5 6">
    <name type="scientific">Branchiostoma belcheri</name>
    <name type="common">Amphioxus</name>
    <dbReference type="NCBI Taxonomy" id="7741"/>
    <lineage>
        <taxon>Eukaryota</taxon>
        <taxon>Metazoa</taxon>
        <taxon>Chordata</taxon>
        <taxon>Cephalochordata</taxon>
        <taxon>Leptocardii</taxon>
        <taxon>Amphioxiformes</taxon>
        <taxon>Branchiostomatidae</taxon>
        <taxon>Branchiostoma</taxon>
    </lineage>
</organism>
<evidence type="ECO:0000313" key="5">
    <source>
        <dbReference type="Proteomes" id="UP000515135"/>
    </source>
</evidence>
<dbReference type="PROSITE" id="PS00514">
    <property type="entry name" value="FIBRINOGEN_C_1"/>
    <property type="match status" value="1"/>
</dbReference>
<evidence type="ECO:0000259" key="4">
    <source>
        <dbReference type="PROSITE" id="PS51406"/>
    </source>
</evidence>
<dbReference type="Pfam" id="PF00147">
    <property type="entry name" value="Fibrinogen_C"/>
    <property type="match status" value="1"/>
</dbReference>
<dbReference type="OrthoDB" id="10350092at2759"/>
<feature type="transmembrane region" description="Helical" evidence="3">
    <location>
        <begin position="116"/>
        <end position="134"/>
    </location>
</feature>
<feature type="region of interest" description="Disordered" evidence="2">
    <location>
        <begin position="1"/>
        <end position="94"/>
    </location>
</feature>
<feature type="domain" description="Fibrinogen C-terminal" evidence="4">
    <location>
        <begin position="104"/>
        <end position="308"/>
    </location>
</feature>
<dbReference type="PANTHER" id="PTHR19143">
    <property type="entry name" value="FIBRINOGEN/TENASCIN/ANGIOPOEITIN"/>
    <property type="match status" value="1"/>
</dbReference>
<keyword evidence="1" id="KW-1015">Disulfide bond</keyword>
<accession>A0A6P4YS00</accession>
<reference evidence="6" key="1">
    <citation type="submission" date="2025-08" db="UniProtKB">
        <authorList>
            <consortium name="RefSeq"/>
        </authorList>
    </citation>
    <scope>IDENTIFICATION</scope>
    <source>
        <tissue evidence="6">Gonad</tissue>
    </source>
</reference>
<dbReference type="GeneID" id="109470149"/>
<dbReference type="AlphaFoldDB" id="A0A6P4YS00"/>
<proteinExistence type="predicted"/>
<dbReference type="InterPro" id="IPR014716">
    <property type="entry name" value="Fibrinogen_a/b/g_C_1"/>
</dbReference>
<name>A0A6P4YS00_BRABE</name>
<dbReference type="PANTHER" id="PTHR19143:SF458">
    <property type="entry name" value="FIBRINOGEN C-TERMINAL DOMAIN-CONTAINING PROTEIN-RELATED"/>
    <property type="match status" value="1"/>
</dbReference>
<dbReference type="InterPro" id="IPR020837">
    <property type="entry name" value="Fibrinogen_CS"/>
</dbReference>
<dbReference type="SMART" id="SM00186">
    <property type="entry name" value="FBG"/>
    <property type="match status" value="1"/>
</dbReference>
<sequence>MDQPQTDYQARANDNENTTDATYANIPAADPPMHQPQTDYQARANDDEKPDATYAAIPDDPLIDQPRIDHQARANDDENTPDATHPTIPDGACPGGASGRRGVCSFLRAHRSCQTAGIAVLLGLCAVGLAPLTFSNKQLFQRRQDGSVDFYRGWADYRTGFPSNLNGEFWLGNDNLYRLAVQKVYQLRVDMEDVEGNMAYAAFDTFAISPQSQNYKLLVGNYSGTAGDSLTYHDGKPFSTKDRKNEDYHASCAQRFKGAWWYYDCQLSNLNGLYHLGEGNNNDGVTWYHWKGEYYSLKRTEMKLRSAAP</sequence>
<dbReference type="InterPro" id="IPR050373">
    <property type="entry name" value="Fibrinogen_C-term_domain"/>
</dbReference>
<gene>
    <name evidence="6" type="primary">LOC109470149</name>
</gene>
<keyword evidence="3" id="KW-0472">Membrane</keyword>
<protein>
    <submittedName>
        <fullName evidence="6">Ficolin-1-like</fullName>
    </submittedName>
</protein>
<dbReference type="CDD" id="cd00087">
    <property type="entry name" value="FReD"/>
    <property type="match status" value="1"/>
</dbReference>
<dbReference type="RefSeq" id="XP_019624489.1">
    <property type="nucleotide sequence ID" value="XM_019768930.1"/>
</dbReference>
<dbReference type="SUPFAM" id="SSF56496">
    <property type="entry name" value="Fibrinogen C-terminal domain-like"/>
    <property type="match status" value="1"/>
</dbReference>
<dbReference type="InterPro" id="IPR002181">
    <property type="entry name" value="Fibrinogen_a/b/g_C_dom"/>
</dbReference>
<feature type="compositionally biased region" description="Basic and acidic residues" evidence="2">
    <location>
        <begin position="66"/>
        <end position="76"/>
    </location>
</feature>
<keyword evidence="5" id="KW-1185">Reference proteome</keyword>
<dbReference type="PROSITE" id="PS51406">
    <property type="entry name" value="FIBRINOGEN_C_2"/>
    <property type="match status" value="1"/>
</dbReference>
<dbReference type="GO" id="GO:0005615">
    <property type="term" value="C:extracellular space"/>
    <property type="evidence" value="ECO:0007669"/>
    <property type="project" value="TreeGrafter"/>
</dbReference>
<evidence type="ECO:0000256" key="2">
    <source>
        <dbReference type="SAM" id="MobiDB-lite"/>
    </source>
</evidence>
<keyword evidence="3" id="KW-0812">Transmembrane</keyword>
<evidence type="ECO:0000313" key="6">
    <source>
        <dbReference type="RefSeq" id="XP_019624489.1"/>
    </source>
</evidence>
<dbReference type="Proteomes" id="UP000515135">
    <property type="component" value="Unplaced"/>
</dbReference>